<evidence type="ECO:0000256" key="10">
    <source>
        <dbReference type="ARBA" id="ARBA00080089"/>
    </source>
</evidence>
<evidence type="ECO:0000256" key="3">
    <source>
        <dbReference type="ARBA" id="ARBA00022553"/>
    </source>
</evidence>
<feature type="domain" description="RRM" evidence="15">
    <location>
        <begin position="8"/>
        <end position="86"/>
    </location>
</feature>
<evidence type="ECO:0000256" key="13">
    <source>
        <dbReference type="PROSITE-ProRule" id="PRU00176"/>
    </source>
</evidence>
<dbReference type="GO" id="GO:0048025">
    <property type="term" value="P:negative regulation of mRNA splicing, via spliceosome"/>
    <property type="evidence" value="ECO:0007669"/>
    <property type="project" value="UniProtKB-ARBA"/>
</dbReference>
<dbReference type="InParanoid" id="H2YTF8"/>
<reference evidence="17" key="1">
    <citation type="submission" date="2003-08" db="EMBL/GenBank/DDBJ databases">
        <authorList>
            <person name="Birren B."/>
            <person name="Nusbaum C."/>
            <person name="Abebe A."/>
            <person name="Abouelleil A."/>
            <person name="Adekoya E."/>
            <person name="Ait-zahra M."/>
            <person name="Allen N."/>
            <person name="Allen T."/>
            <person name="An P."/>
            <person name="Anderson M."/>
            <person name="Anderson S."/>
            <person name="Arachchi H."/>
            <person name="Armbruster J."/>
            <person name="Bachantsang P."/>
            <person name="Baldwin J."/>
            <person name="Barry A."/>
            <person name="Bayul T."/>
            <person name="Blitshsteyn B."/>
            <person name="Bloom T."/>
            <person name="Blye J."/>
            <person name="Boguslavskiy L."/>
            <person name="Borowsky M."/>
            <person name="Boukhgalter B."/>
            <person name="Brunache A."/>
            <person name="Butler J."/>
            <person name="Calixte N."/>
            <person name="Calvo S."/>
            <person name="Camarata J."/>
            <person name="Campo K."/>
            <person name="Chang J."/>
            <person name="Cheshatsang Y."/>
            <person name="Citroen M."/>
            <person name="Collymore A."/>
            <person name="Considine T."/>
            <person name="Cook A."/>
            <person name="Cooke P."/>
            <person name="Corum B."/>
            <person name="Cuomo C."/>
            <person name="David R."/>
            <person name="Dawoe T."/>
            <person name="Degray S."/>
            <person name="Dodge S."/>
            <person name="Dooley K."/>
            <person name="Dorje P."/>
            <person name="Dorjee K."/>
            <person name="Dorris L."/>
            <person name="Duffey N."/>
            <person name="Dupes A."/>
            <person name="Elkins T."/>
            <person name="Engels R."/>
            <person name="Erickson J."/>
            <person name="Farina A."/>
            <person name="Faro S."/>
            <person name="Ferreira P."/>
            <person name="Fischer H."/>
            <person name="Fitzgerald M."/>
            <person name="Foley K."/>
            <person name="Gage D."/>
            <person name="Galagan J."/>
            <person name="Gearin G."/>
            <person name="Gnerre S."/>
            <person name="Gnirke A."/>
            <person name="Goyette A."/>
            <person name="Graham J."/>
            <person name="Grandbois E."/>
            <person name="Gyaltsen K."/>
            <person name="Hafez N."/>
            <person name="Hagopian D."/>
            <person name="Hagos B."/>
            <person name="Hall J."/>
            <person name="Hatcher B."/>
            <person name="Heller A."/>
            <person name="Higgins H."/>
            <person name="Honan T."/>
            <person name="Horn A."/>
            <person name="Houde N."/>
            <person name="Hughes L."/>
            <person name="Hulme W."/>
            <person name="Husby E."/>
            <person name="Iliev I."/>
            <person name="Jaffe D."/>
            <person name="Jones C."/>
            <person name="Kamal M."/>
            <person name="Kamat A."/>
            <person name="Kamvysselis M."/>
            <person name="Karlsson E."/>
            <person name="Kells C."/>
            <person name="Kieu A."/>
            <person name="Kisner P."/>
            <person name="Kodira C."/>
            <person name="Kulbokas E."/>
            <person name="Labutti K."/>
            <person name="Lama D."/>
            <person name="Landers T."/>
            <person name="Leger J."/>
            <person name="Levine S."/>
            <person name="Lewis D."/>
            <person name="Lewis T."/>
            <person name="Lindblad-toh K."/>
            <person name="Liu X."/>
            <person name="Lokyitsang T."/>
            <person name="Lokyitsang Y."/>
            <person name="Lucien O."/>
            <person name="Lui A."/>
            <person name="Ma L.J."/>
            <person name="Mabbitt R."/>
            <person name="Macdonald J."/>
            <person name="Maclean C."/>
            <person name="Major J."/>
            <person name="Manning J."/>
            <person name="Marabella R."/>
            <person name="Maru K."/>
            <person name="Matthews C."/>
            <person name="Mauceli E."/>
            <person name="Mccarthy M."/>
            <person name="Mcdonough S."/>
            <person name="Mcghee T."/>
            <person name="Meldrim J."/>
            <person name="Meneus L."/>
            <person name="Mesirov J."/>
            <person name="Mihalev A."/>
            <person name="Mihova T."/>
            <person name="Mikkelsen T."/>
            <person name="Mlenga V."/>
            <person name="Moru K."/>
            <person name="Mozes J."/>
            <person name="Mulrain L."/>
            <person name="Munson G."/>
            <person name="Naylor J."/>
            <person name="Newes C."/>
            <person name="Nguyen C."/>
            <person name="Nguyen N."/>
            <person name="Nguyen T."/>
            <person name="Nicol R."/>
            <person name="Nielsen C."/>
            <person name="Nizzari M."/>
            <person name="Norbu C."/>
            <person name="Norbu N."/>
            <person name="O'donnell P."/>
            <person name="Okoawo O."/>
            <person name="O'leary S."/>
            <person name="Omotosho B."/>
            <person name="O'neill K."/>
            <person name="Osman S."/>
            <person name="Parker S."/>
            <person name="Perrin D."/>
            <person name="Phunkhang P."/>
            <person name="Piqani B."/>
            <person name="Purcell S."/>
            <person name="Rachupka T."/>
            <person name="Ramasamy U."/>
            <person name="Rameau R."/>
            <person name="Ray V."/>
            <person name="Raymond C."/>
            <person name="Retta R."/>
            <person name="Richardson S."/>
            <person name="Rise C."/>
            <person name="Rodriguez J."/>
            <person name="Rogers J."/>
            <person name="Rogov P."/>
            <person name="Rutman M."/>
            <person name="Schupbach R."/>
            <person name="Seaman C."/>
            <person name="Settipalli S."/>
            <person name="Sharpe T."/>
            <person name="Sheridan J."/>
            <person name="Sherpa N."/>
            <person name="Shi J."/>
            <person name="Smirnov S."/>
            <person name="Smith C."/>
            <person name="Sougnez C."/>
            <person name="Spencer B."/>
            <person name="Stalker J."/>
            <person name="Stange-thomann N."/>
            <person name="Stavropoulos S."/>
            <person name="Stetson K."/>
            <person name="Stone C."/>
            <person name="Stone S."/>
            <person name="Stubbs M."/>
            <person name="Talamas J."/>
            <person name="Tchuinga P."/>
            <person name="Tenzing P."/>
            <person name="Tesfaye S."/>
            <person name="Theodore J."/>
            <person name="Thoulutsang Y."/>
            <person name="Topham K."/>
            <person name="Towey S."/>
            <person name="Tsamla T."/>
            <person name="Tsomo N."/>
            <person name="Vallee D."/>
            <person name="Vassiliev H."/>
            <person name="Venkataraman V."/>
            <person name="Vinson J."/>
            <person name="Vo A."/>
            <person name="Wade C."/>
            <person name="Wang S."/>
            <person name="Wangchuk T."/>
            <person name="Wangdi T."/>
            <person name="Whittaker C."/>
            <person name="Wilkinson J."/>
            <person name="Wu Y."/>
            <person name="Wyman D."/>
            <person name="Yadav S."/>
            <person name="Yang S."/>
            <person name="Yang X."/>
            <person name="Yeager S."/>
            <person name="Yee E."/>
            <person name="Young G."/>
            <person name="Zainoun J."/>
            <person name="Zembeck L."/>
            <person name="Zimmer A."/>
            <person name="Zody M."/>
            <person name="Lander E."/>
        </authorList>
    </citation>
    <scope>NUCLEOTIDE SEQUENCE [LARGE SCALE GENOMIC DNA]</scope>
</reference>
<dbReference type="PANTHER" id="PTHR48034">
    <property type="entry name" value="TRANSFORMER-2 SEX-DETERMINING PROTEIN-RELATED"/>
    <property type="match status" value="1"/>
</dbReference>
<dbReference type="GeneTree" id="ENSGT00940000160519"/>
<protein>
    <recommendedName>
        <fullName evidence="8">Serine/arginine-rich splicing factor 10</fullName>
    </recommendedName>
    <alternativeName>
        <fullName evidence="10">FUS-interacting serine-arginine-rich protein 1</fullName>
    </alternativeName>
    <alternativeName>
        <fullName evidence="12">Splicing factor, arginine/serine-rich 13A</fullName>
    </alternativeName>
    <alternativeName>
        <fullName evidence="9">TLS-associated protein with Ser-Arg repeats</fullName>
    </alternativeName>
    <alternativeName>
        <fullName evidence="11">TLS-associated serine-arginine protein</fullName>
    </alternativeName>
</protein>
<dbReference type="SMART" id="SM00360">
    <property type="entry name" value="RRM"/>
    <property type="match status" value="1"/>
</dbReference>
<dbReference type="Gene3D" id="3.30.70.330">
    <property type="match status" value="1"/>
</dbReference>
<evidence type="ECO:0000256" key="1">
    <source>
        <dbReference type="ARBA" id="ARBA00004324"/>
    </source>
</evidence>
<feature type="compositionally biased region" description="Basic and acidic residues" evidence="14">
    <location>
        <begin position="162"/>
        <end position="209"/>
    </location>
</feature>
<comment type="similarity">
    <text evidence="2">Belongs to the splicing factor SR family.</text>
</comment>
<proteinExistence type="inferred from homology"/>
<dbReference type="GO" id="GO:0008380">
    <property type="term" value="P:RNA splicing"/>
    <property type="evidence" value="ECO:0007669"/>
    <property type="project" value="UniProtKB-KW"/>
</dbReference>
<reference evidence="16" key="3">
    <citation type="submission" date="2025-09" db="UniProtKB">
        <authorList>
            <consortium name="Ensembl"/>
        </authorList>
    </citation>
    <scope>IDENTIFICATION</scope>
</reference>
<keyword evidence="3" id="KW-0597">Phosphoprotein</keyword>
<dbReference type="Proteomes" id="UP000007875">
    <property type="component" value="Unassembled WGS sequence"/>
</dbReference>
<feature type="compositionally biased region" description="Basic residues" evidence="14">
    <location>
        <begin position="109"/>
        <end position="137"/>
    </location>
</feature>
<keyword evidence="17" id="KW-1185">Reference proteome</keyword>
<dbReference type="GO" id="GO:0003723">
    <property type="term" value="F:RNA binding"/>
    <property type="evidence" value="ECO:0007669"/>
    <property type="project" value="UniProtKB-UniRule"/>
</dbReference>
<keyword evidence="7" id="KW-0539">Nucleus</keyword>
<dbReference type="AlphaFoldDB" id="H2YTF8"/>
<dbReference type="GO" id="GO:0016607">
    <property type="term" value="C:nuclear speck"/>
    <property type="evidence" value="ECO:0007669"/>
    <property type="project" value="UniProtKB-SubCell"/>
</dbReference>
<dbReference type="FunFam" id="3.30.70.330:FF:000155">
    <property type="entry name" value="serine/arginine-rich splicing factor 10 isoform X1"/>
    <property type="match status" value="1"/>
</dbReference>
<keyword evidence="5 13" id="KW-0694">RNA-binding</keyword>
<accession>H2YTF8</accession>
<dbReference type="HOGENOM" id="CLU_012062_10_3_1"/>
<dbReference type="OMA" id="KWICGRY"/>
<dbReference type="STRING" id="51511.ENSCSAVP00000008618"/>
<dbReference type="Ensembl" id="ENSCSAVT00000008728.1">
    <property type="protein sequence ID" value="ENSCSAVP00000008618.1"/>
    <property type="gene ID" value="ENSCSAVG00000005130.1"/>
</dbReference>
<dbReference type="Pfam" id="PF00076">
    <property type="entry name" value="RRM_1"/>
    <property type="match status" value="1"/>
</dbReference>
<evidence type="ECO:0000313" key="17">
    <source>
        <dbReference type="Proteomes" id="UP000007875"/>
    </source>
</evidence>
<evidence type="ECO:0000256" key="12">
    <source>
        <dbReference type="ARBA" id="ARBA00084028"/>
    </source>
</evidence>
<feature type="compositionally biased region" description="Basic and acidic residues" evidence="14">
    <location>
        <begin position="88"/>
        <end position="105"/>
    </location>
</feature>
<dbReference type="InterPro" id="IPR000504">
    <property type="entry name" value="RRM_dom"/>
</dbReference>
<name>H2YTF8_CIOSA</name>
<comment type="subcellular location">
    <subcellularLocation>
        <location evidence="1">Nucleus speckle</location>
    </subcellularLocation>
</comment>
<evidence type="ECO:0000256" key="7">
    <source>
        <dbReference type="ARBA" id="ARBA00023242"/>
    </source>
</evidence>
<evidence type="ECO:0000256" key="2">
    <source>
        <dbReference type="ARBA" id="ARBA00010269"/>
    </source>
</evidence>
<evidence type="ECO:0000256" key="9">
    <source>
        <dbReference type="ARBA" id="ARBA00078560"/>
    </source>
</evidence>
<dbReference type="eggNOG" id="KOG0118">
    <property type="taxonomic scope" value="Eukaryota"/>
</dbReference>
<dbReference type="InterPro" id="IPR012677">
    <property type="entry name" value="Nucleotide-bd_a/b_plait_sf"/>
</dbReference>
<dbReference type="InterPro" id="IPR050441">
    <property type="entry name" value="RBM"/>
</dbReference>
<dbReference type="InterPro" id="IPR035979">
    <property type="entry name" value="RBD_domain_sf"/>
</dbReference>
<sequence>MSRGRPTASLFVRNIADNIRPEDLRREFVRFGSVSDVYIPLDYYSRRPRGFAYIQFDDVRDAEDALYAMDRKWICGRYIEVQFAAGDRKTPNQMRSKDDSPDRYGGRRSYSRSPRRRYSRSRSRSTGRRRSPPRRSRSREYVRNDYRRKSPENGYSHSRRSYSPDRHPRGGNRERNYSPERRSPSPDRRRRSPTPERRTPPERELERSPIKPHHRSPHSSDISSSD</sequence>
<organism evidence="16 17">
    <name type="scientific">Ciona savignyi</name>
    <name type="common">Pacific transparent sea squirt</name>
    <dbReference type="NCBI Taxonomy" id="51511"/>
    <lineage>
        <taxon>Eukaryota</taxon>
        <taxon>Metazoa</taxon>
        <taxon>Chordata</taxon>
        <taxon>Tunicata</taxon>
        <taxon>Ascidiacea</taxon>
        <taxon>Phlebobranchia</taxon>
        <taxon>Cionidae</taxon>
        <taxon>Ciona</taxon>
    </lineage>
</organism>
<reference evidence="16" key="2">
    <citation type="submission" date="2025-08" db="UniProtKB">
        <authorList>
            <consortium name="Ensembl"/>
        </authorList>
    </citation>
    <scope>IDENTIFICATION</scope>
</reference>
<dbReference type="PROSITE" id="PS50102">
    <property type="entry name" value="RRM"/>
    <property type="match status" value="1"/>
</dbReference>
<feature type="region of interest" description="Disordered" evidence="14">
    <location>
        <begin position="88"/>
        <end position="226"/>
    </location>
</feature>
<evidence type="ECO:0000256" key="5">
    <source>
        <dbReference type="ARBA" id="ARBA00022884"/>
    </source>
</evidence>
<evidence type="ECO:0000256" key="8">
    <source>
        <dbReference type="ARBA" id="ARBA00067946"/>
    </source>
</evidence>
<keyword evidence="4" id="KW-0507">mRNA processing</keyword>
<evidence type="ECO:0000313" key="16">
    <source>
        <dbReference type="Ensembl" id="ENSCSAVP00000008618.1"/>
    </source>
</evidence>
<evidence type="ECO:0000256" key="14">
    <source>
        <dbReference type="SAM" id="MobiDB-lite"/>
    </source>
</evidence>
<evidence type="ECO:0000259" key="15">
    <source>
        <dbReference type="PROSITE" id="PS50102"/>
    </source>
</evidence>
<dbReference type="GO" id="GO:0006397">
    <property type="term" value="P:mRNA processing"/>
    <property type="evidence" value="ECO:0007669"/>
    <property type="project" value="UniProtKB-KW"/>
</dbReference>
<evidence type="ECO:0000256" key="11">
    <source>
        <dbReference type="ARBA" id="ARBA00082354"/>
    </source>
</evidence>
<dbReference type="SUPFAM" id="SSF54928">
    <property type="entry name" value="RNA-binding domain, RBD"/>
    <property type="match status" value="1"/>
</dbReference>
<keyword evidence="6" id="KW-0508">mRNA splicing</keyword>
<evidence type="ECO:0000256" key="6">
    <source>
        <dbReference type="ARBA" id="ARBA00023187"/>
    </source>
</evidence>
<evidence type="ECO:0000256" key="4">
    <source>
        <dbReference type="ARBA" id="ARBA00022664"/>
    </source>
</evidence>
<feature type="compositionally biased region" description="Basic and acidic residues" evidence="14">
    <location>
        <begin position="138"/>
        <end position="151"/>
    </location>
</feature>